<evidence type="ECO:0000256" key="6">
    <source>
        <dbReference type="SAM" id="MobiDB-lite"/>
    </source>
</evidence>
<evidence type="ECO:0000256" key="3">
    <source>
        <dbReference type="ARBA" id="ARBA00022964"/>
    </source>
</evidence>
<accession>A0A930VHN3</accession>
<dbReference type="GO" id="GO:0006631">
    <property type="term" value="P:fatty acid metabolic process"/>
    <property type="evidence" value="ECO:0007669"/>
    <property type="project" value="UniProtKB-ARBA"/>
</dbReference>
<dbReference type="GO" id="GO:0004601">
    <property type="term" value="F:peroxidase activity"/>
    <property type="evidence" value="ECO:0007669"/>
    <property type="project" value="UniProtKB-KW"/>
</dbReference>
<gene>
    <name evidence="7" type="ORF">ISU10_08085</name>
</gene>
<keyword evidence="3" id="KW-0223">Dioxygenase</keyword>
<dbReference type="PANTHER" id="PTHR11903:SF11">
    <property type="entry name" value="ALPHA-DIOXYGENASE 1"/>
    <property type="match status" value="1"/>
</dbReference>
<evidence type="ECO:0000256" key="1">
    <source>
        <dbReference type="ARBA" id="ARBA00022723"/>
    </source>
</evidence>
<dbReference type="GO" id="GO:0020037">
    <property type="term" value="F:heme binding"/>
    <property type="evidence" value="ECO:0007669"/>
    <property type="project" value="InterPro"/>
</dbReference>
<dbReference type="PROSITE" id="PS50292">
    <property type="entry name" value="PEROXIDASE_3"/>
    <property type="match status" value="1"/>
</dbReference>
<dbReference type="RefSeq" id="WP_194695862.1">
    <property type="nucleotide sequence ID" value="NZ_JADKPO010000008.1"/>
</dbReference>
<evidence type="ECO:0000313" key="8">
    <source>
        <dbReference type="Proteomes" id="UP000660668"/>
    </source>
</evidence>
<sequence length="743" mass="83410">MALRDTELSVDDAGGHAAVNEAIGIARGEHQDEIYARSYARVRDHGAWQDPPDLAPPPPGPTPARDRLRPLKVGFGRALGAVGSKGFHLVTSGLARNIDDEIWTNWYRTGARLPRSLARYPQLLKLGRMRDTLFENNLQRTYPEGIKTGYAEGHTQVPEFARRWRTADGTWNDLRPDADGRIDPMVGAAYTRLFRNLGDDQGLAGVRRRENPATNPVSVREVSRKLLAAKGPRLEFPYLNLWGAAWIQFQNHDWISHGTNHATHIDQIPLADDDPLRQRGIDHIEIRASMPDPTRHPEDEGLPDTFLNEVTHWWDGSQLYGSDWDTQHSLREHAGGRMLLTDDGLLPVDQETGAERTGFMRNWWVGLAMLTTLFVREHNAIAAMLAEKHPDWDDEALFQTARLVNVGTMARIHTLEWTPAILPNEALLHGMYGNWFGLVGEVLNGRKQVLEDIPITSRELGGIVGNVQGECPRYGLAEEFVSIYRLHSLLPDEVRMVDLDGQPLGSVPTGRTRHAQSPALLAQYGLDALARTFGEQSACQLVNNNYPDTLRDITVPGHPVADLAAFDVYRDRERGVPNYNQLRRELGLKPIRTFDDLTDDRDCVATLREVYGVDGAGRDRVDDMDLLVGTLSEGHRPTGFGFGETLFQIFIMNASLRLLADRFFTIDYRAEVYTPEGLAWIDNTRFKDVLLRHLPALADTGLANVDNAFEPWDLGRLDPARHPLRAWDKKRKDPWAGDSLTAG</sequence>
<dbReference type="SUPFAM" id="SSF48113">
    <property type="entry name" value="Heme-dependent peroxidases"/>
    <property type="match status" value="1"/>
</dbReference>
<dbReference type="PRINTS" id="PR00457">
    <property type="entry name" value="ANPEROXIDASE"/>
</dbReference>
<keyword evidence="5" id="KW-0408">Iron</keyword>
<proteinExistence type="predicted"/>
<feature type="region of interest" description="Disordered" evidence="6">
    <location>
        <begin position="46"/>
        <end position="66"/>
    </location>
</feature>
<dbReference type="GO" id="GO:0016702">
    <property type="term" value="F:oxidoreductase activity, acting on single donors with incorporation of molecular oxygen, incorporation of two atoms of oxygen"/>
    <property type="evidence" value="ECO:0007669"/>
    <property type="project" value="TreeGrafter"/>
</dbReference>
<comment type="caution">
    <text evidence="7">The sequence shown here is derived from an EMBL/GenBank/DDBJ whole genome shotgun (WGS) entry which is preliminary data.</text>
</comment>
<dbReference type="Pfam" id="PF03098">
    <property type="entry name" value="An_peroxidase"/>
    <property type="match status" value="1"/>
</dbReference>
<dbReference type="GO" id="GO:0006952">
    <property type="term" value="P:defense response"/>
    <property type="evidence" value="ECO:0007669"/>
    <property type="project" value="UniProtKB-KW"/>
</dbReference>
<evidence type="ECO:0000256" key="5">
    <source>
        <dbReference type="ARBA" id="ARBA00023004"/>
    </source>
</evidence>
<name>A0A930VHN3_9ACTN</name>
<keyword evidence="8" id="KW-1185">Reference proteome</keyword>
<keyword evidence="4" id="KW-0560">Oxidoreductase</keyword>
<reference evidence="7" key="1">
    <citation type="submission" date="2020-11" db="EMBL/GenBank/DDBJ databases">
        <title>Nocardioides cynanchi sp. nov., isolated from soil of rhizosphere of Cynanchum wilfordii.</title>
        <authorList>
            <person name="Lee J.-S."/>
            <person name="Suh M.K."/>
            <person name="Kim J.-S."/>
        </authorList>
    </citation>
    <scope>NUCLEOTIDE SEQUENCE</scope>
    <source>
        <strain evidence="7">KCTC 19276</strain>
    </source>
</reference>
<dbReference type="AlphaFoldDB" id="A0A930VHN3"/>
<dbReference type="Proteomes" id="UP000660668">
    <property type="component" value="Unassembled WGS sequence"/>
</dbReference>
<dbReference type="InterPro" id="IPR010255">
    <property type="entry name" value="Haem_peroxidase_sf"/>
</dbReference>
<dbReference type="InterPro" id="IPR037120">
    <property type="entry name" value="Haem_peroxidase_sf_animal"/>
</dbReference>
<keyword evidence="7" id="KW-0575">Peroxidase</keyword>
<organism evidence="7 8">
    <name type="scientific">Nocardioides agariphilus</name>
    <dbReference type="NCBI Taxonomy" id="433664"/>
    <lineage>
        <taxon>Bacteria</taxon>
        <taxon>Bacillati</taxon>
        <taxon>Actinomycetota</taxon>
        <taxon>Actinomycetes</taxon>
        <taxon>Propionibacteriales</taxon>
        <taxon>Nocardioidaceae</taxon>
        <taxon>Nocardioides</taxon>
    </lineage>
</organism>
<dbReference type="PANTHER" id="PTHR11903">
    <property type="entry name" value="PROSTAGLANDIN G/H SYNTHASE"/>
    <property type="match status" value="1"/>
</dbReference>
<evidence type="ECO:0000256" key="4">
    <source>
        <dbReference type="ARBA" id="ARBA00023002"/>
    </source>
</evidence>
<protein>
    <submittedName>
        <fullName evidence="7">Peroxidase</fullName>
    </submittedName>
</protein>
<keyword evidence="1" id="KW-0479">Metal-binding</keyword>
<dbReference type="GO" id="GO:0006979">
    <property type="term" value="P:response to oxidative stress"/>
    <property type="evidence" value="ECO:0007669"/>
    <property type="project" value="InterPro"/>
</dbReference>
<dbReference type="EMBL" id="JADKPO010000008">
    <property type="protein sequence ID" value="MBF4767724.1"/>
    <property type="molecule type" value="Genomic_DNA"/>
</dbReference>
<dbReference type="Gene3D" id="1.10.640.10">
    <property type="entry name" value="Haem peroxidase domain superfamily, animal type"/>
    <property type="match status" value="1"/>
</dbReference>
<evidence type="ECO:0000313" key="7">
    <source>
        <dbReference type="EMBL" id="MBF4767724.1"/>
    </source>
</evidence>
<keyword evidence="2" id="KW-0611">Plant defense</keyword>
<dbReference type="InterPro" id="IPR019791">
    <property type="entry name" value="Haem_peroxidase_animal"/>
</dbReference>
<evidence type="ECO:0000256" key="2">
    <source>
        <dbReference type="ARBA" id="ARBA00022821"/>
    </source>
</evidence>
<feature type="compositionally biased region" description="Pro residues" evidence="6">
    <location>
        <begin position="53"/>
        <end position="62"/>
    </location>
</feature>
<dbReference type="GO" id="GO:0046872">
    <property type="term" value="F:metal ion binding"/>
    <property type="evidence" value="ECO:0007669"/>
    <property type="project" value="UniProtKB-KW"/>
</dbReference>
<dbReference type="InterPro" id="IPR050783">
    <property type="entry name" value="Oxylipin_biosynth_metab"/>
</dbReference>